<keyword evidence="1" id="KW-1133">Transmembrane helix</keyword>
<dbReference type="Proteomes" id="UP000526307">
    <property type="component" value="Unassembled WGS sequence"/>
</dbReference>
<keyword evidence="1" id="KW-0472">Membrane</keyword>
<keyword evidence="1" id="KW-0812">Transmembrane</keyword>
<comment type="caution">
    <text evidence="3">The sequence shown here is derived from an EMBL/GenBank/DDBJ whole genome shotgun (WGS) entry which is preliminary data.</text>
</comment>
<evidence type="ECO:0000313" key="3">
    <source>
        <dbReference type="EMBL" id="NWO23256.1"/>
    </source>
</evidence>
<reference evidence="3 4" key="1">
    <citation type="submission" date="2020-06" db="EMBL/GenBank/DDBJ databases">
        <title>Mogibacterium timidum strain W9173 genomic sequence.</title>
        <authorList>
            <person name="Wade W.G."/>
            <person name="Johnston C.D."/>
            <person name="Chen T."/>
            <person name="Dewhirst F.E."/>
        </authorList>
    </citation>
    <scope>NUCLEOTIDE SEQUENCE [LARGE SCALE GENOMIC DNA]</scope>
    <source>
        <strain evidence="3 4">W9173</strain>
    </source>
</reference>
<organism evidence="3 4">
    <name type="scientific">Mogibacterium timidum</name>
    <dbReference type="NCBI Taxonomy" id="35519"/>
    <lineage>
        <taxon>Bacteria</taxon>
        <taxon>Bacillati</taxon>
        <taxon>Bacillota</taxon>
        <taxon>Clostridia</taxon>
        <taxon>Peptostreptococcales</taxon>
        <taxon>Anaerovoracaceae</taxon>
        <taxon>Mogibacterium</taxon>
    </lineage>
</organism>
<evidence type="ECO:0000313" key="4">
    <source>
        <dbReference type="Proteomes" id="UP000526307"/>
    </source>
</evidence>
<dbReference type="AlphaFoldDB" id="A0A7Y9B187"/>
<dbReference type="Pfam" id="PF18655">
    <property type="entry name" value="SHIRT"/>
    <property type="match status" value="1"/>
</dbReference>
<feature type="domain" description="SHIRT" evidence="2">
    <location>
        <begin position="372"/>
        <end position="428"/>
    </location>
</feature>
<protein>
    <recommendedName>
        <fullName evidence="2">SHIRT domain-containing protein</fullName>
    </recommendedName>
</protein>
<name>A0A7Y9B187_9FIRM</name>
<accession>A0A7Y9B187</accession>
<gene>
    <name evidence="3" type="ORF">HW270_04065</name>
</gene>
<dbReference type="RefSeq" id="WP_178978413.1">
    <property type="nucleotide sequence ID" value="NZ_JABXYR010000001.1"/>
</dbReference>
<proteinExistence type="predicted"/>
<sequence>MKGKVMSYIRRKGAVFVLLLVFSIVFCGIHPVSAESRTQDVYKPYDASVQSGSAAYGFTDGDKWGAVYEKITGEAGTKKISIWYSADGVHYYLVETSKEYKSGIGYVYTFKANGEVMYEGQNGKMDAVMIAKLYDAKLTKTIYSGKETVNGKTFDGPVEVEAGANINFVNCKFDSSNSGLTTFGTSNVSNSEFTDCTAVNKGNGVTYISDTSFGHVASSSNMYGSTSSVVGVKLKSNRLSDAVKGKPYSESLIFPDFPYTYYPGSFGQKTTVQLHYDKIGVIGTLPDGLSAEAAKHDETAKRTVVDIKGTPSKEGTDQRFSVRFQEDLSKLDITVPMLINVNTYSLEYRVIGDSPAGFTVPNKVPGLGHEEVVNLNKAPKRIVAPKNGENGVWEFTGWSTDKDNLDTSIVESVKVTKDEIVYGKWKFTPMKKLHVTKKWEGKKQREAYFLVEKILNGKTEVINQKDGNGSYIPYKIVTGSPKVVEVENENGASYRIIETDNKGVKVKDKEITLNGTKYAVSYKLYKGGEFEITNREIVNQNGGLPHNKSTNKTSPKTGDGNVGGGYLFILCSASVILGLVKRRKMN</sequence>
<evidence type="ECO:0000259" key="2">
    <source>
        <dbReference type="Pfam" id="PF18655"/>
    </source>
</evidence>
<feature type="transmembrane region" description="Helical" evidence="1">
    <location>
        <begin position="562"/>
        <end position="580"/>
    </location>
</feature>
<dbReference type="InterPro" id="IPR041030">
    <property type="entry name" value="SHIRT"/>
</dbReference>
<evidence type="ECO:0000256" key="1">
    <source>
        <dbReference type="SAM" id="Phobius"/>
    </source>
</evidence>
<keyword evidence="4" id="KW-1185">Reference proteome</keyword>
<dbReference type="EMBL" id="JABXYR010000001">
    <property type="protein sequence ID" value="NWO23256.1"/>
    <property type="molecule type" value="Genomic_DNA"/>
</dbReference>